<organism evidence="2">
    <name type="scientific">Loa loa</name>
    <name type="common">Eye worm</name>
    <name type="synonym">Filaria loa</name>
    <dbReference type="NCBI Taxonomy" id="7209"/>
    <lineage>
        <taxon>Eukaryota</taxon>
        <taxon>Metazoa</taxon>
        <taxon>Ecdysozoa</taxon>
        <taxon>Nematoda</taxon>
        <taxon>Chromadorea</taxon>
        <taxon>Rhabditida</taxon>
        <taxon>Spirurina</taxon>
        <taxon>Spiruromorpha</taxon>
        <taxon>Filarioidea</taxon>
        <taxon>Onchocercidae</taxon>
        <taxon>Loa</taxon>
    </lineage>
</organism>
<feature type="region of interest" description="Disordered" evidence="1">
    <location>
        <begin position="1"/>
        <end position="50"/>
    </location>
</feature>
<dbReference type="CTD" id="9951448"/>
<name>A0A1S0TID2_LOALO</name>
<evidence type="ECO:0000313" key="2">
    <source>
        <dbReference type="EMBL" id="EFO14544.1"/>
    </source>
</evidence>
<proteinExistence type="predicted"/>
<sequence>MRLNDTKETPKRGRRDENYLACPSFRPSDLSSPPTPANNNKTNGKEADTLNGRMEWGGVYHTFTIDMPTYHRPHPTLTPLTYDRIRHLYRFFFGRKRSRKKQRGRGG</sequence>
<accession>A0A1S0TID2</accession>
<gene>
    <name evidence="2" type="ORF">LOAG_13972</name>
</gene>
<dbReference type="RefSeq" id="XP_003149525.1">
    <property type="nucleotide sequence ID" value="XM_003149477.1"/>
</dbReference>
<feature type="compositionally biased region" description="Basic and acidic residues" evidence="1">
    <location>
        <begin position="1"/>
        <end position="18"/>
    </location>
</feature>
<reference evidence="2" key="1">
    <citation type="submission" date="2012-04" db="EMBL/GenBank/DDBJ databases">
        <title>The Genome Sequence of Loa loa.</title>
        <authorList>
            <consortium name="The Broad Institute Genome Sequencing Platform"/>
            <consortium name="Broad Institute Genome Sequencing Center for Infectious Disease"/>
            <person name="Nutman T.B."/>
            <person name="Fink D.L."/>
            <person name="Russ C."/>
            <person name="Young S."/>
            <person name="Zeng Q."/>
            <person name="Gargeya S."/>
            <person name="Alvarado L."/>
            <person name="Berlin A."/>
            <person name="Chapman S.B."/>
            <person name="Chen Z."/>
            <person name="Freedman E."/>
            <person name="Gellesch M."/>
            <person name="Goldberg J."/>
            <person name="Griggs A."/>
            <person name="Gujja S."/>
            <person name="Heilman E.R."/>
            <person name="Heiman D."/>
            <person name="Howarth C."/>
            <person name="Mehta T."/>
            <person name="Neiman D."/>
            <person name="Pearson M."/>
            <person name="Roberts A."/>
            <person name="Saif S."/>
            <person name="Shea T."/>
            <person name="Shenoy N."/>
            <person name="Sisk P."/>
            <person name="Stolte C."/>
            <person name="Sykes S."/>
            <person name="White J."/>
            <person name="Yandava C."/>
            <person name="Haas B."/>
            <person name="Henn M.R."/>
            <person name="Nusbaum C."/>
            <person name="Birren B."/>
        </authorList>
    </citation>
    <scope>NUCLEOTIDE SEQUENCE [LARGE SCALE GENOMIC DNA]</scope>
</reference>
<protein>
    <submittedName>
        <fullName evidence="2">Uncharacterized protein</fullName>
    </submittedName>
</protein>
<dbReference type="EMBL" id="JH713009">
    <property type="protein sequence ID" value="EFO14544.1"/>
    <property type="molecule type" value="Genomic_DNA"/>
</dbReference>
<dbReference type="AlphaFoldDB" id="A0A1S0TID2"/>
<feature type="compositionally biased region" description="Polar residues" evidence="1">
    <location>
        <begin position="29"/>
        <end position="42"/>
    </location>
</feature>
<dbReference type="InParanoid" id="A0A1S0TID2"/>
<evidence type="ECO:0000256" key="1">
    <source>
        <dbReference type="SAM" id="MobiDB-lite"/>
    </source>
</evidence>
<dbReference type="GeneID" id="9951448"/>
<dbReference type="KEGG" id="loa:LOAG_13972"/>